<feature type="region of interest" description="Disordered" evidence="1">
    <location>
        <begin position="46"/>
        <end position="69"/>
    </location>
</feature>
<dbReference type="OrthoDB" id="2376561at2759"/>
<protein>
    <submittedName>
        <fullName evidence="2">19737_t:CDS:1</fullName>
    </submittedName>
</protein>
<name>A0A9W4SCF6_9GLOM</name>
<dbReference type="EMBL" id="CAMKVN010000129">
    <property type="protein sequence ID" value="CAI2164058.1"/>
    <property type="molecule type" value="Genomic_DNA"/>
</dbReference>
<dbReference type="AlphaFoldDB" id="A0A9W4SCF6"/>
<evidence type="ECO:0000256" key="1">
    <source>
        <dbReference type="SAM" id="MobiDB-lite"/>
    </source>
</evidence>
<dbReference type="Proteomes" id="UP001153678">
    <property type="component" value="Unassembled WGS sequence"/>
</dbReference>
<organism evidence="2 3">
    <name type="scientific">Funneliformis geosporum</name>
    <dbReference type="NCBI Taxonomy" id="1117311"/>
    <lineage>
        <taxon>Eukaryota</taxon>
        <taxon>Fungi</taxon>
        <taxon>Fungi incertae sedis</taxon>
        <taxon>Mucoromycota</taxon>
        <taxon>Glomeromycotina</taxon>
        <taxon>Glomeromycetes</taxon>
        <taxon>Glomerales</taxon>
        <taxon>Glomeraceae</taxon>
        <taxon>Funneliformis</taxon>
    </lineage>
</organism>
<proteinExistence type="predicted"/>
<gene>
    <name evidence="2" type="ORF">FWILDA_LOCUS1375</name>
</gene>
<keyword evidence="3" id="KW-1185">Reference proteome</keyword>
<reference evidence="2" key="1">
    <citation type="submission" date="2022-08" db="EMBL/GenBank/DDBJ databases">
        <authorList>
            <person name="Kallberg Y."/>
            <person name="Tangrot J."/>
            <person name="Rosling A."/>
        </authorList>
    </citation>
    <scope>NUCLEOTIDE SEQUENCE</scope>
    <source>
        <strain evidence="2">Wild A</strain>
    </source>
</reference>
<accession>A0A9W4SCF6</accession>
<sequence>MKTRSKKGSLGYINDVIDDSIKDSRDARTFLSDKLRLFVMGHADKRNHDHMEDSQDHKEPCESNSDDEY</sequence>
<feature type="compositionally biased region" description="Basic and acidic residues" evidence="1">
    <location>
        <begin position="46"/>
        <end position="61"/>
    </location>
</feature>
<evidence type="ECO:0000313" key="2">
    <source>
        <dbReference type="EMBL" id="CAI2164058.1"/>
    </source>
</evidence>
<evidence type="ECO:0000313" key="3">
    <source>
        <dbReference type="Proteomes" id="UP001153678"/>
    </source>
</evidence>
<comment type="caution">
    <text evidence="2">The sequence shown here is derived from an EMBL/GenBank/DDBJ whole genome shotgun (WGS) entry which is preliminary data.</text>
</comment>